<evidence type="ECO:0000256" key="1">
    <source>
        <dbReference type="ARBA" id="ARBA00004141"/>
    </source>
</evidence>
<feature type="transmembrane region" description="Helical" evidence="7">
    <location>
        <begin position="574"/>
        <end position="593"/>
    </location>
</feature>
<reference evidence="8" key="1">
    <citation type="journal article" date="2022" name="G3 (Bethesda)">
        <title>High quality genome of the basidiomycete yeast Dioszegia hungarica PDD-24b-2 isolated from cloud water.</title>
        <authorList>
            <person name="Jarrige D."/>
            <person name="Haridas S."/>
            <person name="Bleykasten-Grosshans C."/>
            <person name="Joly M."/>
            <person name="Nadalig T."/>
            <person name="Sancelme M."/>
            <person name="Vuilleumier S."/>
            <person name="Grigoriev I.V."/>
            <person name="Amato P."/>
            <person name="Bringel F."/>
        </authorList>
    </citation>
    <scope>NUCLEOTIDE SEQUENCE</scope>
    <source>
        <strain evidence="8">PDD-24b-2</strain>
    </source>
</reference>
<accession>A0AA38H2Q9</accession>
<dbReference type="Proteomes" id="UP001164286">
    <property type="component" value="Unassembled WGS sequence"/>
</dbReference>
<dbReference type="GeneID" id="77730656"/>
<dbReference type="EMBL" id="JAKWFO010000014">
    <property type="protein sequence ID" value="KAI9632825.1"/>
    <property type="molecule type" value="Genomic_DNA"/>
</dbReference>
<evidence type="ECO:0000256" key="4">
    <source>
        <dbReference type="ARBA" id="ARBA00023136"/>
    </source>
</evidence>
<comment type="subcellular location">
    <subcellularLocation>
        <location evidence="1">Membrane</location>
        <topology evidence="1">Multi-pass membrane protein</topology>
    </subcellularLocation>
</comment>
<feature type="transmembrane region" description="Helical" evidence="7">
    <location>
        <begin position="545"/>
        <end position="567"/>
    </location>
</feature>
<feature type="binding site" evidence="5">
    <location>
        <position position="534"/>
    </location>
    <ligand>
        <name>Zn(2+)</name>
        <dbReference type="ChEBI" id="CHEBI:29105"/>
    </ligand>
</feature>
<keyword evidence="3 7" id="KW-1133">Transmembrane helix</keyword>
<evidence type="ECO:0000256" key="5">
    <source>
        <dbReference type="PIRSR" id="PIRSR604254-1"/>
    </source>
</evidence>
<dbReference type="Pfam" id="PF03006">
    <property type="entry name" value="HlyIII"/>
    <property type="match status" value="1"/>
</dbReference>
<feature type="compositionally biased region" description="Low complexity" evidence="6">
    <location>
        <begin position="7"/>
        <end position="17"/>
    </location>
</feature>
<feature type="region of interest" description="Disordered" evidence="6">
    <location>
        <begin position="267"/>
        <end position="345"/>
    </location>
</feature>
<feature type="transmembrane region" description="Helical" evidence="7">
    <location>
        <begin position="482"/>
        <end position="501"/>
    </location>
</feature>
<keyword evidence="5" id="KW-0479">Metal-binding</keyword>
<feature type="region of interest" description="Disordered" evidence="6">
    <location>
        <begin position="193"/>
        <end position="213"/>
    </location>
</feature>
<evidence type="ECO:0000313" key="8">
    <source>
        <dbReference type="EMBL" id="KAI9632825.1"/>
    </source>
</evidence>
<feature type="transmembrane region" description="Helical" evidence="7">
    <location>
        <begin position="605"/>
        <end position="626"/>
    </location>
</feature>
<feature type="transmembrane region" description="Helical" evidence="7">
    <location>
        <begin position="513"/>
        <end position="533"/>
    </location>
</feature>
<evidence type="ECO:0000256" key="2">
    <source>
        <dbReference type="ARBA" id="ARBA00022692"/>
    </source>
</evidence>
<keyword evidence="9" id="KW-1185">Reference proteome</keyword>
<dbReference type="RefSeq" id="XP_052942602.1">
    <property type="nucleotide sequence ID" value="XM_053091451.1"/>
</dbReference>
<dbReference type="GO" id="GO:0046872">
    <property type="term" value="F:metal ion binding"/>
    <property type="evidence" value="ECO:0007669"/>
    <property type="project" value="UniProtKB-KW"/>
</dbReference>
<keyword evidence="4 7" id="KW-0472">Membrane</keyword>
<feature type="compositionally biased region" description="Acidic residues" evidence="6">
    <location>
        <begin position="275"/>
        <end position="288"/>
    </location>
</feature>
<feature type="compositionally biased region" description="Gly residues" evidence="6">
    <location>
        <begin position="95"/>
        <end position="108"/>
    </location>
</feature>
<protein>
    <submittedName>
        <fullName evidence="8">Endoplasmic reticulum protein</fullName>
    </submittedName>
</protein>
<feature type="compositionally biased region" description="Acidic residues" evidence="6">
    <location>
        <begin position="72"/>
        <end position="83"/>
    </location>
</feature>
<sequence length="726" mass="78741">MSGSTYPQPMASSSSSLPRRHSQPPLPVPGLGLRAALLGYLGEVEASIRGRLSGTPERDSEVRDDSSASEGLSEDTPLEELDPEGARGDPSSTGSGLGLGHGAYGGIGEPQLRYRGPPTSSSSPLLAQPPFPTRNASYSSQDALLSHLSWLREDILASLPPAVLSAPSLSGSREWLRALPARLMAVERGLWAEGSTSPAGPGSGSGQEGEWGSVPGLALPAAAVESARLKVLEIVRGVLPTDEWEGWERLGWEETDPMAARPAMFSSKLGLSANGDEDGPTEEEEEEESSKFFFPNRTPAAKQAIASRRRTIRSKSLGAAGQPGSWAALQGGGGLADREGAGGMPKLQRMRTMPMLSRTTMDDEDESDGDEVEGMKVASPELGMGNGPEVLEELGVKGEQVRIDSPRKGKGKVLEGLGPSIAEALVSSDHGRRLMLYENLPIDWRNNEHIVTGYRFIPLHATTGPIPLLKSAFAWHNETINIHSHFIPSMFIMLVIPFIILNTPLPDAHPLDTAVLVLYLTAAISCLFTSAEWHVLSGCASKKWMEWGACVDWLIAASFGTVVYNAFYCQPKAVLLYCSTNAACGALGSYLPFQRWFNQRRMKPYRIAFFLFLNFAMFAPISQLFWKYGWTKGIAFTSPFVSSIACYAFGLIFYAFHFPECVWPGKFDRVGHSHQVWHLGIVIAIILHYKAVFTVHDMRYDYSCAAPGAGPPVSAVFASWVRSLRG</sequence>
<evidence type="ECO:0000313" key="9">
    <source>
        <dbReference type="Proteomes" id="UP001164286"/>
    </source>
</evidence>
<feature type="compositionally biased region" description="Basic and acidic residues" evidence="6">
    <location>
        <begin position="56"/>
        <end position="66"/>
    </location>
</feature>
<organism evidence="8 9">
    <name type="scientific">Dioszegia hungarica</name>
    <dbReference type="NCBI Taxonomy" id="4972"/>
    <lineage>
        <taxon>Eukaryota</taxon>
        <taxon>Fungi</taxon>
        <taxon>Dikarya</taxon>
        <taxon>Basidiomycota</taxon>
        <taxon>Agaricomycotina</taxon>
        <taxon>Tremellomycetes</taxon>
        <taxon>Tremellales</taxon>
        <taxon>Bulleribasidiaceae</taxon>
        <taxon>Dioszegia</taxon>
    </lineage>
</organism>
<keyword evidence="5" id="KW-0862">Zinc</keyword>
<gene>
    <name evidence="8" type="ORF">MKK02DRAFT_41137</name>
</gene>
<evidence type="ECO:0000256" key="7">
    <source>
        <dbReference type="SAM" id="Phobius"/>
    </source>
</evidence>
<evidence type="ECO:0000256" key="3">
    <source>
        <dbReference type="ARBA" id="ARBA00022989"/>
    </source>
</evidence>
<feature type="transmembrane region" description="Helical" evidence="7">
    <location>
        <begin position="676"/>
        <end position="693"/>
    </location>
</feature>
<feature type="region of interest" description="Disordered" evidence="6">
    <location>
        <begin position="47"/>
        <end position="124"/>
    </location>
</feature>
<proteinExistence type="predicted"/>
<dbReference type="InterPro" id="IPR004254">
    <property type="entry name" value="AdipoR/HlyIII-related"/>
</dbReference>
<dbReference type="GO" id="GO:0016020">
    <property type="term" value="C:membrane"/>
    <property type="evidence" value="ECO:0007669"/>
    <property type="project" value="UniProtKB-SubCell"/>
</dbReference>
<name>A0AA38H2Q9_9TREE</name>
<feature type="region of interest" description="Disordered" evidence="6">
    <location>
        <begin position="1"/>
        <end position="31"/>
    </location>
</feature>
<feature type="binding site" evidence="5">
    <location>
        <position position="678"/>
    </location>
    <ligand>
        <name>Zn(2+)</name>
        <dbReference type="ChEBI" id="CHEBI:29105"/>
    </ligand>
</feature>
<comment type="caution">
    <text evidence="8">The sequence shown here is derived from an EMBL/GenBank/DDBJ whole genome shotgun (WGS) entry which is preliminary data.</text>
</comment>
<dbReference type="AlphaFoldDB" id="A0AA38H2Q9"/>
<evidence type="ECO:0000256" key="6">
    <source>
        <dbReference type="SAM" id="MobiDB-lite"/>
    </source>
</evidence>
<dbReference type="PANTHER" id="PTHR20855">
    <property type="entry name" value="ADIPOR/PROGESTIN RECEPTOR-RELATED"/>
    <property type="match status" value="1"/>
</dbReference>
<dbReference type="PANTHER" id="PTHR20855:SF97">
    <property type="entry name" value="ADIPOR-LIKE RECEPTOR IZH3-RELATED"/>
    <property type="match status" value="1"/>
</dbReference>
<keyword evidence="2 7" id="KW-0812">Transmembrane</keyword>
<dbReference type="GO" id="GO:0006882">
    <property type="term" value="P:intracellular zinc ion homeostasis"/>
    <property type="evidence" value="ECO:0007669"/>
    <property type="project" value="TreeGrafter"/>
</dbReference>
<dbReference type="GO" id="GO:0038023">
    <property type="term" value="F:signaling receptor activity"/>
    <property type="evidence" value="ECO:0007669"/>
    <property type="project" value="TreeGrafter"/>
</dbReference>
<feature type="binding site" evidence="5">
    <location>
        <position position="674"/>
    </location>
    <ligand>
        <name>Zn(2+)</name>
        <dbReference type="ChEBI" id="CHEBI:29105"/>
    </ligand>
</feature>
<feature type="transmembrane region" description="Helical" evidence="7">
    <location>
        <begin position="633"/>
        <end position="656"/>
    </location>
</feature>